<gene>
    <name evidence="3" type="ORF">ACD591_03025</name>
    <name evidence="2" type="ORF">FOE74_07925</name>
</gene>
<name>A0A5M8QL25_9BACT</name>
<organism evidence="2 4">
    <name type="scientific">Rufibacter glacialis</name>
    <dbReference type="NCBI Taxonomy" id="1259555"/>
    <lineage>
        <taxon>Bacteria</taxon>
        <taxon>Pseudomonadati</taxon>
        <taxon>Bacteroidota</taxon>
        <taxon>Cytophagia</taxon>
        <taxon>Cytophagales</taxon>
        <taxon>Hymenobacteraceae</taxon>
        <taxon>Rufibacter</taxon>
    </lineage>
</organism>
<dbReference type="Proteomes" id="UP000323866">
    <property type="component" value="Unassembled WGS sequence"/>
</dbReference>
<dbReference type="SUPFAM" id="SSF81901">
    <property type="entry name" value="HCP-like"/>
    <property type="match status" value="1"/>
</dbReference>
<evidence type="ECO:0000313" key="2">
    <source>
        <dbReference type="EMBL" id="KAA6435851.1"/>
    </source>
</evidence>
<feature type="chain" id="PRO_5024466057" evidence="1">
    <location>
        <begin position="27"/>
        <end position="291"/>
    </location>
</feature>
<evidence type="ECO:0000313" key="5">
    <source>
        <dbReference type="Proteomes" id="UP001570846"/>
    </source>
</evidence>
<proteinExistence type="predicted"/>
<dbReference type="Pfam" id="PF11138">
    <property type="entry name" value="DUF2911"/>
    <property type="match status" value="1"/>
</dbReference>
<dbReference type="RefSeq" id="WP_149098042.1">
    <property type="nucleotide sequence ID" value="NZ_BMMG01000002.1"/>
</dbReference>
<dbReference type="OrthoDB" id="195456at2"/>
<accession>A0A5M8QL25</accession>
<comment type="caution">
    <text evidence="2">The sequence shown here is derived from an EMBL/GenBank/DDBJ whole genome shotgun (WGS) entry which is preliminary data.</text>
</comment>
<reference evidence="2 4" key="2">
    <citation type="submission" date="2019-09" db="EMBL/GenBank/DDBJ databases">
        <title>A bacterium isolated from glacier soil.</title>
        <authorList>
            <person name="Liu Q."/>
        </authorList>
    </citation>
    <scope>NUCLEOTIDE SEQUENCE [LARGE SCALE GENOMIC DNA]</scope>
    <source>
        <strain evidence="2 4">MDT1-10-3</strain>
    </source>
</reference>
<reference evidence="3 5" key="3">
    <citation type="submission" date="2024-08" db="EMBL/GenBank/DDBJ databases">
        <authorList>
            <person name="Wei W."/>
        </authorList>
    </citation>
    <scope>NUCLEOTIDE SEQUENCE [LARGE SCALE GENOMIC DNA]</scope>
    <source>
        <strain evidence="3 5">XU2</strain>
    </source>
</reference>
<feature type="signal peptide" evidence="1">
    <location>
        <begin position="1"/>
        <end position="26"/>
    </location>
</feature>
<keyword evidence="1" id="KW-0732">Signal</keyword>
<evidence type="ECO:0000256" key="1">
    <source>
        <dbReference type="SAM" id="SignalP"/>
    </source>
</evidence>
<dbReference type="Gene3D" id="1.25.40.10">
    <property type="entry name" value="Tetratricopeptide repeat domain"/>
    <property type="match status" value="1"/>
</dbReference>
<dbReference type="EMBL" id="VKKZ01000019">
    <property type="protein sequence ID" value="KAA6435851.1"/>
    <property type="molecule type" value="Genomic_DNA"/>
</dbReference>
<dbReference type="InterPro" id="IPR021314">
    <property type="entry name" value="DUF2911"/>
</dbReference>
<protein>
    <submittedName>
        <fullName evidence="2">DUF2911 domain-containing protein</fullName>
    </submittedName>
</protein>
<reference evidence="2 4" key="1">
    <citation type="submission" date="2019-07" db="EMBL/GenBank/DDBJ databases">
        <authorList>
            <person name="Qu J.-H."/>
        </authorList>
    </citation>
    <scope>NUCLEOTIDE SEQUENCE [LARGE SCALE GENOMIC DNA]</scope>
    <source>
        <strain evidence="2 4">MDT1-10-3</strain>
    </source>
</reference>
<dbReference type="InterPro" id="IPR011990">
    <property type="entry name" value="TPR-like_helical_dom_sf"/>
</dbReference>
<keyword evidence="5" id="KW-1185">Reference proteome</keyword>
<sequence length="291" mass="32334">MKKTLTLNLAWSLAIAMFFLGNQASAQIKMPAASPASTVKQTVGMTDVTVEYSRPSMKGRKIFGDLAPYGRLWRTGANGSTKITFSDEVMLEGNKVPAGQYALYTVPGEKEWTIVIHKNTKHWGDGGKDYKQEEDQVRFKVTPKKLADKVETFTIGFANLTNNGGTLQIMWENTLVPVKITTDVDTKVMSQIQEKVINGTNVTPALYAAAASYYADNNKDLKQALTWMKQANDKDPKFWTLHQQAKIQAKLNDYKGATATAQKSIELAKKESNADYVALNEKLLAEIKNKK</sequence>
<dbReference type="AlphaFoldDB" id="A0A5M8QL25"/>
<dbReference type="EMBL" id="JBGOGF010000001">
    <property type="protein sequence ID" value="MFA1770250.1"/>
    <property type="molecule type" value="Genomic_DNA"/>
</dbReference>
<evidence type="ECO:0000313" key="3">
    <source>
        <dbReference type="EMBL" id="MFA1770250.1"/>
    </source>
</evidence>
<dbReference type="Proteomes" id="UP001570846">
    <property type="component" value="Unassembled WGS sequence"/>
</dbReference>
<evidence type="ECO:0000313" key="4">
    <source>
        <dbReference type="Proteomes" id="UP000323866"/>
    </source>
</evidence>